<reference evidence="4 5" key="1">
    <citation type="submission" date="2016-07" db="EMBL/GenBank/DDBJ databases">
        <title>Revisiting the Taxonomy of the Elizabethkingia Genus based on Whole-Genome Sequencing, Optical Mapping, and MALDI-TOF.</title>
        <authorList>
            <person name="Nicholson A.C."/>
        </authorList>
    </citation>
    <scope>NUCLEOTIDE SEQUENCE [LARGE SCALE GENOMIC DNA]</scope>
    <source>
        <strain evidence="4 5">C1558</strain>
    </source>
</reference>
<accession>A0ABX3N886</accession>
<dbReference type="Proteomes" id="UP000190016">
    <property type="component" value="Unassembled WGS sequence"/>
</dbReference>
<dbReference type="Pfam" id="PF13205">
    <property type="entry name" value="Big_5"/>
    <property type="match status" value="1"/>
</dbReference>
<feature type="signal peptide" evidence="2">
    <location>
        <begin position="1"/>
        <end position="23"/>
    </location>
</feature>
<evidence type="ECO:0000259" key="3">
    <source>
        <dbReference type="Pfam" id="PF13205"/>
    </source>
</evidence>
<evidence type="ECO:0000256" key="1">
    <source>
        <dbReference type="ARBA" id="ARBA00022729"/>
    </source>
</evidence>
<dbReference type="EMBL" id="MBDS01000014">
    <property type="protein sequence ID" value="OPB88794.1"/>
    <property type="molecule type" value="Genomic_DNA"/>
</dbReference>
<proteinExistence type="predicted"/>
<evidence type="ECO:0000313" key="5">
    <source>
        <dbReference type="Proteomes" id="UP000190016"/>
    </source>
</evidence>
<keyword evidence="1 2" id="KW-0732">Signal</keyword>
<dbReference type="RefSeq" id="WP_078778417.1">
    <property type="nucleotide sequence ID" value="NZ_MBDS01000014.1"/>
</dbReference>
<evidence type="ECO:0000256" key="2">
    <source>
        <dbReference type="SAM" id="SignalP"/>
    </source>
</evidence>
<name>A0ABX3N886_9FLAO</name>
<dbReference type="InterPro" id="IPR032812">
    <property type="entry name" value="SbsA_Ig"/>
</dbReference>
<feature type="domain" description="SbsA Ig-like" evidence="3">
    <location>
        <begin position="329"/>
        <end position="430"/>
    </location>
</feature>
<feature type="chain" id="PRO_5045618705" description="SbsA Ig-like domain-containing protein" evidence="2">
    <location>
        <begin position="24"/>
        <end position="432"/>
    </location>
</feature>
<evidence type="ECO:0000313" key="4">
    <source>
        <dbReference type="EMBL" id="OPB88794.1"/>
    </source>
</evidence>
<organism evidence="4 5">
    <name type="scientific">Elizabethkingia ursingii</name>
    <dbReference type="NCBI Taxonomy" id="1756150"/>
    <lineage>
        <taxon>Bacteria</taxon>
        <taxon>Pseudomonadati</taxon>
        <taxon>Bacteroidota</taxon>
        <taxon>Flavobacteriia</taxon>
        <taxon>Flavobacteriales</taxon>
        <taxon>Weeksellaceae</taxon>
        <taxon>Elizabethkingia</taxon>
    </lineage>
</organism>
<protein>
    <recommendedName>
        <fullName evidence="3">SbsA Ig-like domain-containing protein</fullName>
    </recommendedName>
</protein>
<gene>
    <name evidence="4" type="ORF">BB021_05315</name>
</gene>
<comment type="caution">
    <text evidence="4">The sequence shown here is derived from an EMBL/GenBank/DDBJ whole genome shotgun (WGS) entry which is preliminary data.</text>
</comment>
<sequence length="432" mass="49076">MKIRLFLVVACSPVLLFSQKVFTQDVDNFWKTYDKIIKTKDSAQKVSLIQTMYIDKGTQGLHDIMKARRYSAQEYIDAIGKYPKFWSSIRSRTLKSKKQAKNVEKSIAALKKIYPEAKPANVYFTVGLLRTNGTTMGGNVLIGAESALADKDVDISEMPVNSQLKAYFQTNPINSFVSLTAHEYVHTQQKSTIGKNLLTQVVMEGVAEFVSNLSLNKKSAVPAMAYGYAHEAEIKNLFVKEMFTPLVNTASNWIWNSSNNRFGIADLGYFVGNEIARKYYENQSDKKAAIKHMIELDYNKESVLQKFVDESVYFEKPVAQYVSGYEDNRPTVIGIKEFENGSKSVNPNTKIITLTFSEPMMFFTNFNYGPLGEGNAMKIEKLLGYSEDKKTLRLQIMNLKPNQRYQLLIDEGFRSVNDLPLKSYLIDFTTTK</sequence>
<keyword evidence="5" id="KW-1185">Reference proteome</keyword>